<dbReference type="GO" id="GO:0005737">
    <property type="term" value="C:cytoplasm"/>
    <property type="evidence" value="ECO:0007669"/>
    <property type="project" value="TreeGrafter"/>
</dbReference>
<dbReference type="InterPro" id="IPR050275">
    <property type="entry name" value="PGM_Phosphatase"/>
</dbReference>
<dbReference type="InterPro" id="IPR029033">
    <property type="entry name" value="His_PPase_superfam"/>
</dbReference>
<gene>
    <name evidence="1" type="ORF">AABB28_11175</name>
</gene>
<name>A0AAN0M0I7_9RHOB</name>
<dbReference type="KEGG" id="yag:AABB28_11175"/>
<dbReference type="PANTHER" id="PTHR48100">
    <property type="entry name" value="BROAD-SPECIFICITY PHOSPHATASE YOR283W-RELATED"/>
    <property type="match status" value="1"/>
</dbReference>
<dbReference type="CDD" id="cd07067">
    <property type="entry name" value="HP_PGM_like"/>
    <property type="match status" value="1"/>
</dbReference>
<organism evidence="1 2">
    <name type="scientific">Yoonia algicola</name>
    <dbReference type="NCBI Taxonomy" id="3137368"/>
    <lineage>
        <taxon>Bacteria</taxon>
        <taxon>Pseudomonadati</taxon>
        <taxon>Pseudomonadota</taxon>
        <taxon>Alphaproteobacteria</taxon>
        <taxon>Rhodobacterales</taxon>
        <taxon>Paracoccaceae</taxon>
        <taxon>Yoonia</taxon>
    </lineage>
</organism>
<dbReference type="GO" id="GO:0016791">
    <property type="term" value="F:phosphatase activity"/>
    <property type="evidence" value="ECO:0007669"/>
    <property type="project" value="TreeGrafter"/>
</dbReference>
<dbReference type="Proteomes" id="UP001451782">
    <property type="component" value="Chromosome"/>
</dbReference>
<proteinExistence type="predicted"/>
<dbReference type="RefSeq" id="WP_342068859.1">
    <property type="nucleotide sequence ID" value="NZ_CP151762.1"/>
</dbReference>
<dbReference type="Pfam" id="PF00300">
    <property type="entry name" value="His_Phos_1"/>
    <property type="match status" value="1"/>
</dbReference>
<dbReference type="SMART" id="SM00855">
    <property type="entry name" value="PGAM"/>
    <property type="match status" value="1"/>
</dbReference>
<dbReference type="EMBL" id="CP151762">
    <property type="protein sequence ID" value="WZU62455.1"/>
    <property type="molecule type" value="Genomic_DNA"/>
</dbReference>
<keyword evidence="2" id="KW-1185">Reference proteome</keyword>
<protein>
    <submittedName>
        <fullName evidence="1">Histidine phosphatase family protein</fullName>
        <ecNumber evidence="1">3.1.3.-</ecNumber>
    </submittedName>
</protein>
<dbReference type="EC" id="3.1.3.-" evidence="1"/>
<dbReference type="AlphaFoldDB" id="A0AAN0M0I7"/>
<evidence type="ECO:0000313" key="1">
    <source>
        <dbReference type="EMBL" id="WZU62455.1"/>
    </source>
</evidence>
<dbReference type="Gene3D" id="3.40.50.1240">
    <property type="entry name" value="Phosphoglycerate mutase-like"/>
    <property type="match status" value="1"/>
</dbReference>
<keyword evidence="1" id="KW-0378">Hydrolase</keyword>
<accession>A0AAN0M0I7</accession>
<dbReference type="InterPro" id="IPR013078">
    <property type="entry name" value="His_Pase_superF_clade-1"/>
</dbReference>
<dbReference type="SUPFAM" id="SSF53254">
    <property type="entry name" value="Phosphoglycerate mutase-like"/>
    <property type="match status" value="1"/>
</dbReference>
<evidence type="ECO:0000313" key="2">
    <source>
        <dbReference type="Proteomes" id="UP001451782"/>
    </source>
</evidence>
<reference evidence="1 2" key="1">
    <citation type="submission" date="2024-04" db="EMBL/GenBank/DDBJ databases">
        <title>Phylogenomic analyses of a clade within the roseobacter group suggest taxonomic reassignments of species of the genera Aestuariivita, Citreicella, Loktanella, Nautella, Pelagibaca, Ruegeria, Thalassobius, Thiobacimonas and Tropicibacter, and the proposal o.</title>
        <authorList>
            <person name="Jeon C.O."/>
        </authorList>
    </citation>
    <scope>NUCLEOTIDE SEQUENCE [LARGE SCALE GENOMIC DNA]</scope>
    <source>
        <strain evidence="1 2">G8-12</strain>
    </source>
</reference>
<sequence>MTRLWLVRHGPTHAKAMVGWTDIPADLSDTAAIARLRAFLPDAPVVSSDLSRAVSTADALTPKVRLPHAPDLREINFGDWEMRNFAEVEAEDPKTIRAYWDTPGSVTPPNGESWDMVRARVDRAIDGYLQMGHANLIVVAHFGVILTQLQRALGIGAYEAFGHKIDNLSATVLSCHPSGWSAEQINHKP</sequence>
<dbReference type="PANTHER" id="PTHR48100:SF59">
    <property type="entry name" value="ADENOSYLCOBALAMIN_ALPHA-RIBAZOLE PHOSPHATASE"/>
    <property type="match status" value="1"/>
</dbReference>